<evidence type="ECO:0000313" key="2">
    <source>
        <dbReference type="Proteomes" id="UP000034805"/>
    </source>
</evidence>
<evidence type="ECO:0000313" key="1">
    <source>
        <dbReference type="EMBL" id="KPP80298.1"/>
    </source>
</evidence>
<reference evidence="1 2" key="1">
    <citation type="submission" date="2015-08" db="EMBL/GenBank/DDBJ databases">
        <title>The genome of the Asian arowana (Scleropages formosus).</title>
        <authorList>
            <person name="Tan M.H."/>
            <person name="Gan H.M."/>
            <person name="Croft L.J."/>
            <person name="Austin C.M."/>
        </authorList>
    </citation>
    <scope>NUCLEOTIDE SEQUENCE [LARGE SCALE GENOMIC DNA]</scope>
    <source>
        <strain evidence="1">Aro1</strain>
    </source>
</reference>
<sequence length="111" mass="12816">KVKRSRPLPVWSSLTEYLDYLQLDEPIIGLKHLVRVDSDGPDLKYLCRLCFAEGDLPSITFHVLGRRHRQKYLMTDRPDLVTWDVNSRSQSGKLVRAKAEVVERQDGRGIP</sequence>
<name>A0A0P7VUL6_SCLFO</name>
<accession>A0A0P7VUL6</accession>
<feature type="non-terminal residue" evidence="1">
    <location>
        <position position="111"/>
    </location>
</feature>
<dbReference type="EMBL" id="JARO02000009">
    <property type="protein sequence ID" value="KPP80298.1"/>
    <property type="molecule type" value="Genomic_DNA"/>
</dbReference>
<feature type="non-terminal residue" evidence="1">
    <location>
        <position position="1"/>
    </location>
</feature>
<gene>
    <name evidence="1" type="ORF">Z043_100064</name>
</gene>
<proteinExistence type="predicted"/>
<dbReference type="AlphaFoldDB" id="A0A0P7VUL6"/>
<organism evidence="1 2">
    <name type="scientific">Scleropages formosus</name>
    <name type="common">Asian bonytongue</name>
    <name type="synonym">Osteoglossum formosum</name>
    <dbReference type="NCBI Taxonomy" id="113540"/>
    <lineage>
        <taxon>Eukaryota</taxon>
        <taxon>Metazoa</taxon>
        <taxon>Chordata</taxon>
        <taxon>Craniata</taxon>
        <taxon>Vertebrata</taxon>
        <taxon>Euteleostomi</taxon>
        <taxon>Actinopterygii</taxon>
        <taxon>Neopterygii</taxon>
        <taxon>Teleostei</taxon>
        <taxon>Osteoglossocephala</taxon>
        <taxon>Osteoglossomorpha</taxon>
        <taxon>Osteoglossiformes</taxon>
        <taxon>Osteoglossidae</taxon>
        <taxon>Scleropages</taxon>
    </lineage>
</organism>
<dbReference type="Proteomes" id="UP000034805">
    <property type="component" value="Unassembled WGS sequence"/>
</dbReference>
<comment type="caution">
    <text evidence="1">The sequence shown here is derived from an EMBL/GenBank/DDBJ whole genome shotgun (WGS) entry which is preliminary data.</text>
</comment>
<protein>
    <submittedName>
        <fullName evidence="1">Uncharacterized protein</fullName>
    </submittedName>
</protein>